<reference evidence="3" key="1">
    <citation type="submission" date="2017-06" db="EMBL/GenBank/DDBJ databases">
        <title>Complete Genome Sequence of Mycobacterium shigaense.</title>
        <authorList>
            <person name="Fukano H."/>
            <person name="Yoshida M."/>
            <person name="Kazumi Y."/>
            <person name="Ogura Y."/>
            <person name="Mitarai S."/>
            <person name="Hayashi T."/>
            <person name="Hoshino Y."/>
        </authorList>
    </citation>
    <scope>NUCLEOTIDE SEQUENCE [LARGE SCALE GENOMIC DNA]</scope>
    <source>
        <strain evidence="3">UN-152</strain>
    </source>
</reference>
<organism evidence="2 3">
    <name type="scientific">Mycobacterium shigaense</name>
    <dbReference type="NCBI Taxonomy" id="722731"/>
    <lineage>
        <taxon>Bacteria</taxon>
        <taxon>Bacillati</taxon>
        <taxon>Actinomycetota</taxon>
        <taxon>Actinomycetes</taxon>
        <taxon>Mycobacteriales</taxon>
        <taxon>Mycobacteriaceae</taxon>
        <taxon>Mycobacterium</taxon>
        <taxon>Mycobacterium simiae complex</taxon>
    </lineage>
</organism>
<dbReference type="InterPro" id="IPR019674">
    <property type="entry name" value="Lipoprotein_LpqN/LpqT-like"/>
</dbReference>
<evidence type="ECO:0000313" key="2">
    <source>
        <dbReference type="EMBL" id="BAX90221.1"/>
    </source>
</evidence>
<evidence type="ECO:0000256" key="1">
    <source>
        <dbReference type="ARBA" id="ARBA00022729"/>
    </source>
</evidence>
<dbReference type="Gene3D" id="3.40.1000.10">
    <property type="entry name" value="Mog1/PsbP, alpha/beta/alpha sandwich"/>
    <property type="match status" value="1"/>
</dbReference>
<protein>
    <submittedName>
        <fullName evidence="2">Proline-rich 28 kDa antigen homolog</fullName>
    </submittedName>
</protein>
<sequence length="382" mass="37993">MTEIAVPWRVFVGGCAAAAIGVTVFAGGIASADPVAPTPPPAPAGAVQTPQNFVAAPGGAAGRRFVPTPPSANPFAPPSLAVAPGAAAVAPTPPAANPFAPPTLAAAPAAAGAPAQPAPTPAASGTLRDYFQSKGVKLEAQKPQGFKALDITLPVPARWTQVPDPNVPDAFAVIADRQGASVYTSNAQVVVYKLVGNFDPREAITHGYVDSQKLLAWQPTNASMADFAGFPSSVVEGTYREGDMTLNTSRRHVIASSGHDKYLVSLSVTTDRAVAVSDAPATNAIINGFRVTAPGAPAAPAPSTAPVGLPGQTPAAAPAPVRAPAVIPAQPPAAAAALPAPAAAPAPAAVPSQLQAAQPAPNLLALVPGLPPLPNFTSITGR</sequence>
<keyword evidence="3" id="KW-1185">Reference proteome</keyword>
<proteinExistence type="predicted"/>
<dbReference type="EMBL" id="AP018164">
    <property type="protein sequence ID" value="BAX90221.1"/>
    <property type="molecule type" value="Genomic_DNA"/>
</dbReference>
<dbReference type="OrthoDB" id="4752473at2"/>
<name>A0A1Z4EB90_9MYCO</name>
<dbReference type="Proteomes" id="UP000217736">
    <property type="component" value="Chromosome"/>
</dbReference>
<accession>A0A1Z4EB90</accession>
<evidence type="ECO:0000313" key="3">
    <source>
        <dbReference type="Proteomes" id="UP000217736"/>
    </source>
</evidence>
<dbReference type="RefSeq" id="WP_096436086.1">
    <property type="nucleotide sequence ID" value="NZ_AP018164.1"/>
</dbReference>
<gene>
    <name evidence="2" type="ORF">MSG_00054</name>
</gene>
<keyword evidence="1" id="KW-0732">Signal</keyword>
<dbReference type="KEGG" id="mshg:MSG_00054"/>
<dbReference type="AlphaFoldDB" id="A0A1Z4EB90"/>
<dbReference type="Pfam" id="PF10738">
    <property type="entry name" value="Lpp-LpqN"/>
    <property type="match status" value="1"/>
</dbReference>